<accession>A0ABR9M3M5</accession>
<gene>
    <name evidence="1" type="ORF">H4W80_005741</name>
</gene>
<evidence type="ECO:0000313" key="1">
    <source>
        <dbReference type="EMBL" id="MBE1587483.1"/>
    </source>
</evidence>
<keyword evidence="2" id="KW-1185">Reference proteome</keyword>
<proteinExistence type="predicted"/>
<dbReference type="EMBL" id="JADBEK010000001">
    <property type="protein sequence ID" value="MBE1587483.1"/>
    <property type="molecule type" value="Genomic_DNA"/>
</dbReference>
<organism evidence="1 2">
    <name type="scientific">Nonomuraea angiospora</name>
    <dbReference type="NCBI Taxonomy" id="46172"/>
    <lineage>
        <taxon>Bacteria</taxon>
        <taxon>Bacillati</taxon>
        <taxon>Actinomycetota</taxon>
        <taxon>Actinomycetes</taxon>
        <taxon>Streptosporangiales</taxon>
        <taxon>Streptosporangiaceae</taxon>
        <taxon>Nonomuraea</taxon>
    </lineage>
</organism>
<sequence length="32" mass="3296">MGHQVMNLLLQDGAAVAAVTHGPRQGPLLTAQ</sequence>
<comment type="caution">
    <text evidence="1">The sequence shown here is derived from an EMBL/GenBank/DDBJ whole genome shotgun (WGS) entry which is preliminary data.</text>
</comment>
<name>A0ABR9M3M5_9ACTN</name>
<protein>
    <submittedName>
        <fullName evidence="1">Uncharacterized protein</fullName>
    </submittedName>
</protein>
<dbReference type="Proteomes" id="UP000633509">
    <property type="component" value="Unassembled WGS sequence"/>
</dbReference>
<reference evidence="1 2" key="1">
    <citation type="submission" date="2020-10" db="EMBL/GenBank/DDBJ databases">
        <title>Sequencing the genomes of 1000 actinobacteria strains.</title>
        <authorList>
            <person name="Klenk H.-P."/>
        </authorList>
    </citation>
    <scope>NUCLEOTIDE SEQUENCE [LARGE SCALE GENOMIC DNA]</scope>
    <source>
        <strain evidence="1 2">DSM 43173</strain>
    </source>
</reference>
<evidence type="ECO:0000313" key="2">
    <source>
        <dbReference type="Proteomes" id="UP000633509"/>
    </source>
</evidence>